<dbReference type="NCBIfam" id="TIGR03544">
    <property type="entry name" value="DivI1A_domain"/>
    <property type="match status" value="1"/>
</dbReference>
<feature type="compositionally biased region" description="Low complexity" evidence="9">
    <location>
        <begin position="383"/>
        <end position="401"/>
    </location>
</feature>
<evidence type="ECO:0000313" key="10">
    <source>
        <dbReference type="EMBL" id="WNM23340.1"/>
    </source>
</evidence>
<dbReference type="InterPro" id="IPR007793">
    <property type="entry name" value="DivIVA_fam"/>
</dbReference>
<evidence type="ECO:0000256" key="8">
    <source>
        <dbReference type="ARBA" id="ARBA00031737"/>
    </source>
</evidence>
<evidence type="ECO:0000313" key="11">
    <source>
        <dbReference type="Proteomes" id="UP001304125"/>
    </source>
</evidence>
<feature type="region of interest" description="Disordered" evidence="9">
    <location>
        <begin position="361"/>
        <end position="470"/>
    </location>
</feature>
<feature type="compositionally biased region" description="Low complexity" evidence="9">
    <location>
        <begin position="282"/>
        <end position="311"/>
    </location>
</feature>
<evidence type="ECO:0000256" key="1">
    <source>
        <dbReference type="ARBA" id="ARBA00004496"/>
    </source>
</evidence>
<name>A0AA96J6F7_9MICO</name>
<reference evidence="10 11" key="1">
    <citation type="submission" date="2023-09" db="EMBL/GenBank/DDBJ databases">
        <title>Demequina sp. a novel bacteria isolated from Capsicum annuum.</title>
        <authorList>
            <person name="Humaira Z."/>
            <person name="Lee J."/>
            <person name="Cho D."/>
        </authorList>
    </citation>
    <scope>NUCLEOTIDE SEQUENCE [LARGE SCALE GENOMIC DNA]</scope>
    <source>
        <strain evidence="10 11">OYTSA14</strain>
    </source>
</reference>
<feature type="region of interest" description="Disordered" evidence="9">
    <location>
        <begin position="279"/>
        <end position="311"/>
    </location>
</feature>
<evidence type="ECO:0000256" key="5">
    <source>
        <dbReference type="ARBA" id="ARBA00022618"/>
    </source>
</evidence>
<dbReference type="InterPro" id="IPR019933">
    <property type="entry name" value="DivIVA_domain"/>
</dbReference>
<evidence type="ECO:0000256" key="2">
    <source>
        <dbReference type="ARBA" id="ARBA00009008"/>
    </source>
</evidence>
<keyword evidence="7" id="KW-0131">Cell cycle</keyword>
<keyword evidence="5" id="KW-0132">Cell division</keyword>
<evidence type="ECO:0000256" key="9">
    <source>
        <dbReference type="SAM" id="MobiDB-lite"/>
    </source>
</evidence>
<keyword evidence="11" id="KW-1185">Reference proteome</keyword>
<dbReference type="AlphaFoldDB" id="A0AA96J6F7"/>
<dbReference type="PANTHER" id="PTHR35794:SF2">
    <property type="entry name" value="CELL DIVISION PROTEIN DIVIVA"/>
    <property type="match status" value="1"/>
</dbReference>
<dbReference type="RefSeq" id="WP_313496175.1">
    <property type="nucleotide sequence ID" value="NZ_CP134879.1"/>
</dbReference>
<proteinExistence type="inferred from homology"/>
<dbReference type="Pfam" id="PF05103">
    <property type="entry name" value="DivIVA"/>
    <property type="match status" value="1"/>
</dbReference>
<feature type="compositionally biased region" description="Polar residues" evidence="9">
    <location>
        <begin position="412"/>
        <end position="427"/>
    </location>
</feature>
<feature type="compositionally biased region" description="Low complexity" evidence="9">
    <location>
        <begin position="428"/>
        <end position="442"/>
    </location>
</feature>
<dbReference type="EMBL" id="CP134879">
    <property type="protein sequence ID" value="WNM23340.1"/>
    <property type="molecule type" value="Genomic_DNA"/>
</dbReference>
<comment type="subcellular location">
    <subcellularLocation>
        <location evidence="1">Cytoplasm</location>
    </subcellularLocation>
</comment>
<keyword evidence="6" id="KW-0175">Coiled coil</keyword>
<gene>
    <name evidence="10" type="ORF">RN606_08165</name>
</gene>
<dbReference type="GO" id="GO:0005737">
    <property type="term" value="C:cytoplasm"/>
    <property type="evidence" value="ECO:0007669"/>
    <property type="project" value="UniProtKB-SubCell"/>
</dbReference>
<organism evidence="10 11">
    <name type="scientific">Demequina capsici</name>
    <dbReference type="NCBI Taxonomy" id="3075620"/>
    <lineage>
        <taxon>Bacteria</taxon>
        <taxon>Bacillati</taxon>
        <taxon>Actinomycetota</taxon>
        <taxon>Actinomycetes</taxon>
        <taxon>Micrococcales</taxon>
        <taxon>Demequinaceae</taxon>
        <taxon>Demequina</taxon>
    </lineage>
</organism>
<dbReference type="Gene3D" id="6.10.250.660">
    <property type="match status" value="1"/>
</dbReference>
<evidence type="ECO:0000256" key="7">
    <source>
        <dbReference type="ARBA" id="ARBA00023306"/>
    </source>
</evidence>
<protein>
    <recommendedName>
        <fullName evidence="3">Cell wall synthesis protein Wag31</fullName>
    </recommendedName>
    <alternativeName>
        <fullName evidence="8">Antigen 84</fullName>
    </alternativeName>
</protein>
<evidence type="ECO:0000256" key="6">
    <source>
        <dbReference type="ARBA" id="ARBA00023054"/>
    </source>
</evidence>
<accession>A0AA96J6F7</accession>
<evidence type="ECO:0000256" key="4">
    <source>
        <dbReference type="ARBA" id="ARBA00022490"/>
    </source>
</evidence>
<dbReference type="PANTHER" id="PTHR35794">
    <property type="entry name" value="CELL DIVISION PROTEIN DIVIVA"/>
    <property type="match status" value="1"/>
</dbReference>
<keyword evidence="4" id="KW-0963">Cytoplasm</keyword>
<dbReference type="Proteomes" id="UP001304125">
    <property type="component" value="Chromosome"/>
</dbReference>
<comment type="similarity">
    <text evidence="2">Belongs to the DivIVA family.</text>
</comment>
<feature type="region of interest" description="Disordered" evidence="9">
    <location>
        <begin position="334"/>
        <end position="353"/>
    </location>
</feature>
<dbReference type="GO" id="GO:0051301">
    <property type="term" value="P:cell division"/>
    <property type="evidence" value="ECO:0007669"/>
    <property type="project" value="UniProtKB-KW"/>
</dbReference>
<evidence type="ECO:0000256" key="3">
    <source>
        <dbReference type="ARBA" id="ARBA00018787"/>
    </source>
</evidence>
<sequence length="470" mass="48899">MALLTAEDVLNKAFSKTKYREGFDQDEVDDFLDEVAHTISVLTAERDDLAQRLSAAQAAGPVLPAVPVEQPGSLLEAATDPGQVGGTEMVAMAQKLQDEYVRAGEEERDRIIDDARAKADEIVRHAESDASTRMDQLAHERSSVERKIDDLRRFERDYRARLKTYLENLLGDLDHGGVPTGVAASGPAFASVAGMEAVVAAAASEEAALGVGEDTVGELPDASAEEAAQDDVEPDGDEAFEPAADVEESPYVYAPAPVTPFEPASATPFDGAVDEADEAPVEEPAAPAWSAAMPSAPQDVSAPSPEAVEPEPVAYQPPAASFAAPAPYQPRVFAAPDEAQAPSGESPAVVEAAPAAPARPSLFGAAAPQAGSPYAPQVASPYTPEASTPQEAAPAAEAQAFPEPPRYEAPVTQATPLWAPTTQAFSQASPASAASVPSAASGEGEEESPKSDIYDIRSIFGDVAPKDDNS</sequence>